<sequence length="69" mass="7983">MDIYRNSIFSELQSVHETGYYNAQLSLEDRWQQSSRGLSLDHAWSSSVGVFYPRRCLLTLDSSRKVHCG</sequence>
<protein>
    <submittedName>
        <fullName evidence="1">Uncharacterized protein</fullName>
    </submittedName>
</protein>
<organism evidence="1 2">
    <name type="scientific">Caerostris darwini</name>
    <dbReference type="NCBI Taxonomy" id="1538125"/>
    <lineage>
        <taxon>Eukaryota</taxon>
        <taxon>Metazoa</taxon>
        <taxon>Ecdysozoa</taxon>
        <taxon>Arthropoda</taxon>
        <taxon>Chelicerata</taxon>
        <taxon>Arachnida</taxon>
        <taxon>Araneae</taxon>
        <taxon>Araneomorphae</taxon>
        <taxon>Entelegynae</taxon>
        <taxon>Araneoidea</taxon>
        <taxon>Araneidae</taxon>
        <taxon>Caerostris</taxon>
    </lineage>
</organism>
<keyword evidence="2" id="KW-1185">Reference proteome</keyword>
<gene>
    <name evidence="1" type="ORF">CDAR_295451</name>
</gene>
<reference evidence="1 2" key="1">
    <citation type="submission" date="2021-06" db="EMBL/GenBank/DDBJ databases">
        <title>Caerostris darwini draft genome.</title>
        <authorList>
            <person name="Kono N."/>
            <person name="Arakawa K."/>
        </authorList>
    </citation>
    <scope>NUCLEOTIDE SEQUENCE [LARGE SCALE GENOMIC DNA]</scope>
</reference>
<comment type="caution">
    <text evidence="1">The sequence shown here is derived from an EMBL/GenBank/DDBJ whole genome shotgun (WGS) entry which is preliminary data.</text>
</comment>
<name>A0AAV4QMX9_9ARAC</name>
<proteinExistence type="predicted"/>
<evidence type="ECO:0000313" key="2">
    <source>
        <dbReference type="Proteomes" id="UP001054837"/>
    </source>
</evidence>
<dbReference type="AlphaFoldDB" id="A0AAV4QMX9"/>
<dbReference type="Proteomes" id="UP001054837">
    <property type="component" value="Unassembled WGS sequence"/>
</dbReference>
<evidence type="ECO:0000313" key="1">
    <source>
        <dbReference type="EMBL" id="GIY11038.1"/>
    </source>
</evidence>
<dbReference type="EMBL" id="BPLQ01004855">
    <property type="protein sequence ID" value="GIY11038.1"/>
    <property type="molecule type" value="Genomic_DNA"/>
</dbReference>
<accession>A0AAV4QMX9</accession>